<keyword evidence="3" id="KW-1185">Reference proteome</keyword>
<gene>
    <name evidence="2" type="ORF">SPARVUS_LOCUS4613975</name>
</gene>
<sequence length="47" mass="5318">MKSEASDNTILEKCGEDLHAESARDTDLHAKQDKSQNKKWNLQSTSQ</sequence>
<organism evidence="2 3">
    <name type="scientific">Staurois parvus</name>
    <dbReference type="NCBI Taxonomy" id="386267"/>
    <lineage>
        <taxon>Eukaryota</taxon>
        <taxon>Metazoa</taxon>
        <taxon>Chordata</taxon>
        <taxon>Craniata</taxon>
        <taxon>Vertebrata</taxon>
        <taxon>Euteleostomi</taxon>
        <taxon>Amphibia</taxon>
        <taxon>Batrachia</taxon>
        <taxon>Anura</taxon>
        <taxon>Neobatrachia</taxon>
        <taxon>Ranoidea</taxon>
        <taxon>Ranidae</taxon>
        <taxon>Staurois</taxon>
    </lineage>
</organism>
<protein>
    <submittedName>
        <fullName evidence="2">Uncharacterized protein</fullName>
    </submittedName>
</protein>
<reference evidence="2" key="1">
    <citation type="submission" date="2023-05" db="EMBL/GenBank/DDBJ databases">
        <authorList>
            <person name="Stuckert A."/>
        </authorList>
    </citation>
    <scope>NUCLEOTIDE SEQUENCE</scope>
</reference>
<feature type="compositionally biased region" description="Polar residues" evidence="1">
    <location>
        <begin position="38"/>
        <end position="47"/>
    </location>
</feature>
<evidence type="ECO:0000313" key="3">
    <source>
        <dbReference type="Proteomes" id="UP001162483"/>
    </source>
</evidence>
<name>A0ABN9CBI3_9NEOB</name>
<evidence type="ECO:0000256" key="1">
    <source>
        <dbReference type="SAM" id="MobiDB-lite"/>
    </source>
</evidence>
<comment type="caution">
    <text evidence="2">The sequence shown here is derived from an EMBL/GenBank/DDBJ whole genome shotgun (WGS) entry which is preliminary data.</text>
</comment>
<accession>A0ABN9CBI3</accession>
<proteinExistence type="predicted"/>
<feature type="region of interest" description="Disordered" evidence="1">
    <location>
        <begin position="22"/>
        <end position="47"/>
    </location>
</feature>
<dbReference type="EMBL" id="CATNWA010008814">
    <property type="protein sequence ID" value="CAI9556938.1"/>
    <property type="molecule type" value="Genomic_DNA"/>
</dbReference>
<dbReference type="Proteomes" id="UP001162483">
    <property type="component" value="Unassembled WGS sequence"/>
</dbReference>
<feature type="compositionally biased region" description="Basic and acidic residues" evidence="1">
    <location>
        <begin position="22"/>
        <end position="36"/>
    </location>
</feature>
<evidence type="ECO:0000313" key="2">
    <source>
        <dbReference type="EMBL" id="CAI9556938.1"/>
    </source>
</evidence>